<dbReference type="PANTHER" id="PTHR13367">
    <property type="entry name" value="UBIQUITIN THIOESTERASE"/>
    <property type="match status" value="1"/>
</dbReference>
<dbReference type="InterPro" id="IPR051346">
    <property type="entry name" value="OTU_Deubiquitinase"/>
</dbReference>
<evidence type="ECO:0000256" key="4">
    <source>
        <dbReference type="ARBA" id="ARBA00022786"/>
    </source>
</evidence>
<dbReference type="GO" id="GO:0006508">
    <property type="term" value="P:proteolysis"/>
    <property type="evidence" value="ECO:0007669"/>
    <property type="project" value="UniProtKB-KW"/>
</dbReference>
<evidence type="ECO:0000256" key="6">
    <source>
        <dbReference type="ARBA" id="ARBA00022807"/>
    </source>
</evidence>
<keyword evidence="6" id="KW-0788">Thiol protease</keyword>
<dbReference type="GO" id="GO:0004843">
    <property type="term" value="F:cysteine-type deubiquitinase activity"/>
    <property type="evidence" value="ECO:0007669"/>
    <property type="project" value="UniProtKB-EC"/>
</dbReference>
<reference evidence="7 8" key="1">
    <citation type="submission" date="2014-04" db="EMBL/GenBank/DDBJ databases">
        <authorList>
            <consortium name="DOE Joint Genome Institute"/>
            <person name="Kuo A."/>
            <person name="Gay G."/>
            <person name="Dore J."/>
            <person name="Kohler A."/>
            <person name="Nagy L.G."/>
            <person name="Floudas D."/>
            <person name="Copeland A."/>
            <person name="Barry K.W."/>
            <person name="Cichocki N."/>
            <person name="Veneault-Fourrey C."/>
            <person name="LaButti K."/>
            <person name="Lindquist E.A."/>
            <person name="Lipzen A."/>
            <person name="Lundell T."/>
            <person name="Morin E."/>
            <person name="Murat C."/>
            <person name="Sun H."/>
            <person name="Tunlid A."/>
            <person name="Henrissat B."/>
            <person name="Grigoriev I.V."/>
            <person name="Hibbett D.S."/>
            <person name="Martin F."/>
            <person name="Nordberg H.P."/>
            <person name="Cantor M.N."/>
            <person name="Hua S.X."/>
        </authorList>
    </citation>
    <scope>NUCLEOTIDE SEQUENCE [LARGE SCALE GENOMIC DNA]</scope>
    <source>
        <strain evidence="8">h7</strain>
    </source>
</reference>
<dbReference type="AlphaFoldDB" id="A0A0C3CGZ0"/>
<dbReference type="Proteomes" id="UP000053424">
    <property type="component" value="Unassembled WGS sequence"/>
</dbReference>
<keyword evidence="8" id="KW-1185">Reference proteome</keyword>
<evidence type="ECO:0000313" key="7">
    <source>
        <dbReference type="EMBL" id="KIM42886.1"/>
    </source>
</evidence>
<comment type="catalytic activity">
    <reaction evidence="1">
        <text>Thiol-dependent hydrolysis of ester, thioester, amide, peptide and isopeptide bonds formed by the C-terminal Gly of ubiquitin (a 76-residue protein attached to proteins as an intracellular targeting signal).</text>
        <dbReference type="EC" id="3.4.19.12"/>
    </reaction>
</comment>
<keyword evidence="5" id="KW-0378">Hydrolase</keyword>
<gene>
    <name evidence="7" type="ORF">M413DRAFT_26857</name>
</gene>
<sequence length="626" mass="71205">MSREIDINHACISCNFCATWSRGEPDDNVRSITISRNERSDILPTSITATDPVNQLRTNAQVLWYLLQPENDRYVCTQGTGGQPYSATEFLEFLVQEPKEVRVLLDVGAQMLEMTNQQLVQHWLSLRKDVAAGVFFDDMDNLSVLTQDGVVEPFHSSSFSQLLNQCVVYLDDAHTRGTDLKLPLNFRAMVTLGPKVTKDRLVQGCMRMRKLGHGQSVVFCAPPEVDRRIREIENIRSSRRVKVNDVLSWAMFNTCADIEGHIPHWVEQGVNFHARQAANATFEAANSAVELLKNAWLQPAARSLTEMYGLSVKSSVSSDSVNDIPAMRERLRTLGITALRDAHMEEEQEREVSHEVEQELQLERPPRVSPAIHFLDEEVRRFVRQGIIAKNSDVFLPLMTPLRSQTDTLSPPNPWSTHLLATRDFMTTTKKARETFKMTDYLRPVNWIVSRELNNKGGMVLVVMSPFEVSTLLEDIRKSKYVRLHMYAPRTTQAMKPFDDLTFYCVPPLSPSGRTALASLSLDMRSQLNIWAGQLYLDEYETYLYLCLLLGVSSSETAGYSSVQGDRFVPRTGRIGEMEDVCLFDESPLTLLKMLFGLRRKGMSYQQTHVGKILHARLLSREDFEE</sequence>
<keyword evidence="4" id="KW-0833">Ubl conjugation pathway</keyword>
<dbReference type="STRING" id="686832.A0A0C3CGZ0"/>
<dbReference type="PANTHER" id="PTHR13367:SF34">
    <property type="match status" value="1"/>
</dbReference>
<dbReference type="EC" id="3.4.19.12" evidence="2"/>
<evidence type="ECO:0000256" key="1">
    <source>
        <dbReference type="ARBA" id="ARBA00000707"/>
    </source>
</evidence>
<reference evidence="8" key="2">
    <citation type="submission" date="2015-01" db="EMBL/GenBank/DDBJ databases">
        <title>Evolutionary Origins and Diversification of the Mycorrhizal Mutualists.</title>
        <authorList>
            <consortium name="DOE Joint Genome Institute"/>
            <consortium name="Mycorrhizal Genomics Consortium"/>
            <person name="Kohler A."/>
            <person name="Kuo A."/>
            <person name="Nagy L.G."/>
            <person name="Floudas D."/>
            <person name="Copeland A."/>
            <person name="Barry K.W."/>
            <person name="Cichocki N."/>
            <person name="Veneault-Fourrey C."/>
            <person name="LaButti K."/>
            <person name="Lindquist E.A."/>
            <person name="Lipzen A."/>
            <person name="Lundell T."/>
            <person name="Morin E."/>
            <person name="Murat C."/>
            <person name="Riley R."/>
            <person name="Ohm R."/>
            <person name="Sun H."/>
            <person name="Tunlid A."/>
            <person name="Henrissat B."/>
            <person name="Grigoriev I.V."/>
            <person name="Hibbett D.S."/>
            <person name="Martin F."/>
        </authorList>
    </citation>
    <scope>NUCLEOTIDE SEQUENCE [LARGE SCALE GENOMIC DNA]</scope>
    <source>
        <strain evidence="8">h7</strain>
    </source>
</reference>
<evidence type="ECO:0000313" key="8">
    <source>
        <dbReference type="Proteomes" id="UP000053424"/>
    </source>
</evidence>
<evidence type="ECO:0000256" key="3">
    <source>
        <dbReference type="ARBA" id="ARBA00022670"/>
    </source>
</evidence>
<keyword evidence="3" id="KW-0645">Protease</keyword>
<name>A0A0C3CGZ0_HEBCY</name>
<protein>
    <recommendedName>
        <fullName evidence="2">ubiquitinyl hydrolase 1</fullName>
        <ecNumber evidence="2">3.4.19.12</ecNumber>
    </recommendedName>
</protein>
<dbReference type="EMBL" id="KN831777">
    <property type="protein sequence ID" value="KIM42886.1"/>
    <property type="molecule type" value="Genomic_DNA"/>
</dbReference>
<evidence type="ECO:0000256" key="2">
    <source>
        <dbReference type="ARBA" id="ARBA00012759"/>
    </source>
</evidence>
<proteinExistence type="predicted"/>
<evidence type="ECO:0000256" key="5">
    <source>
        <dbReference type="ARBA" id="ARBA00022801"/>
    </source>
</evidence>
<dbReference type="HOGENOM" id="CLU_007076_2_0_1"/>
<accession>A0A0C3CGZ0</accession>
<dbReference type="OrthoDB" id="3182339at2759"/>
<organism evidence="7 8">
    <name type="scientific">Hebeloma cylindrosporum</name>
    <dbReference type="NCBI Taxonomy" id="76867"/>
    <lineage>
        <taxon>Eukaryota</taxon>
        <taxon>Fungi</taxon>
        <taxon>Dikarya</taxon>
        <taxon>Basidiomycota</taxon>
        <taxon>Agaricomycotina</taxon>
        <taxon>Agaricomycetes</taxon>
        <taxon>Agaricomycetidae</taxon>
        <taxon>Agaricales</taxon>
        <taxon>Agaricineae</taxon>
        <taxon>Hymenogastraceae</taxon>
        <taxon>Hebeloma</taxon>
    </lineage>
</organism>